<dbReference type="RefSeq" id="WP_091832495.1">
    <property type="nucleotide sequence ID" value="NZ_FPAA01000001.1"/>
</dbReference>
<dbReference type="CDD" id="cd18875">
    <property type="entry name" value="NUDIX_Hydrolase"/>
    <property type="match status" value="1"/>
</dbReference>
<evidence type="ECO:0000256" key="2">
    <source>
        <dbReference type="ARBA" id="ARBA00022801"/>
    </source>
</evidence>
<evidence type="ECO:0000313" key="5">
    <source>
        <dbReference type="EMBL" id="SFS32391.1"/>
    </source>
</evidence>
<dbReference type="InterPro" id="IPR015797">
    <property type="entry name" value="NUDIX_hydrolase-like_dom_sf"/>
</dbReference>
<keyword evidence="2 3" id="KW-0378">Hydrolase</keyword>
<evidence type="ECO:0000256" key="3">
    <source>
        <dbReference type="RuleBase" id="RU003476"/>
    </source>
</evidence>
<evidence type="ECO:0000256" key="1">
    <source>
        <dbReference type="ARBA" id="ARBA00001946"/>
    </source>
</evidence>
<keyword evidence="6" id="KW-1185">Reference proteome</keyword>
<dbReference type="PANTHER" id="PTHR43046">
    <property type="entry name" value="GDP-MANNOSE MANNOSYL HYDROLASE"/>
    <property type="match status" value="1"/>
</dbReference>
<sequence>MQRIANCLLQDQDQFLLLKKPRRGWWVAPGGKVESGETIMEAVCREFYEETGLHLIQPVLSGVVTMCVEQDGKIEKEWMMFNFRASHYEGALLENSPEGQLSWQPLDALSTLPTSEMDQQILSRLACFEKELFIGRIVYSPEEVILSQHWHN</sequence>
<dbReference type="PANTHER" id="PTHR43046:SF2">
    <property type="entry name" value="8-OXO-DGTP DIPHOSPHATASE-RELATED"/>
    <property type="match status" value="1"/>
</dbReference>
<dbReference type="EMBL" id="FPAA01000001">
    <property type="protein sequence ID" value="SFS32391.1"/>
    <property type="molecule type" value="Genomic_DNA"/>
</dbReference>
<dbReference type="PRINTS" id="PR00502">
    <property type="entry name" value="NUDIXFAMILY"/>
</dbReference>
<organism evidence="5 6">
    <name type="scientific">Marininema halotolerans</name>
    <dbReference type="NCBI Taxonomy" id="1155944"/>
    <lineage>
        <taxon>Bacteria</taxon>
        <taxon>Bacillati</taxon>
        <taxon>Bacillota</taxon>
        <taxon>Bacilli</taxon>
        <taxon>Bacillales</taxon>
        <taxon>Thermoactinomycetaceae</taxon>
        <taxon>Marininema</taxon>
    </lineage>
</organism>
<dbReference type="Proteomes" id="UP000198660">
    <property type="component" value="Unassembled WGS sequence"/>
</dbReference>
<feature type="domain" description="Nudix hydrolase" evidence="4">
    <location>
        <begin position="1"/>
        <end position="127"/>
    </location>
</feature>
<proteinExistence type="inferred from homology"/>
<accession>A0A1I6NWT2</accession>
<dbReference type="AlphaFoldDB" id="A0A1I6NWT2"/>
<dbReference type="PROSITE" id="PS00893">
    <property type="entry name" value="NUDIX_BOX"/>
    <property type="match status" value="1"/>
</dbReference>
<dbReference type="InterPro" id="IPR020084">
    <property type="entry name" value="NUDIX_hydrolase_CS"/>
</dbReference>
<dbReference type="PROSITE" id="PS51462">
    <property type="entry name" value="NUDIX"/>
    <property type="match status" value="1"/>
</dbReference>
<gene>
    <name evidence="5" type="ORF">SAMN05444972_101202</name>
</gene>
<reference evidence="6" key="1">
    <citation type="submission" date="2016-10" db="EMBL/GenBank/DDBJ databases">
        <authorList>
            <person name="Varghese N."/>
            <person name="Submissions S."/>
        </authorList>
    </citation>
    <scope>NUCLEOTIDE SEQUENCE [LARGE SCALE GENOMIC DNA]</scope>
    <source>
        <strain evidence="6">DSM 45789</strain>
    </source>
</reference>
<dbReference type="GO" id="GO:0016787">
    <property type="term" value="F:hydrolase activity"/>
    <property type="evidence" value="ECO:0007669"/>
    <property type="project" value="UniProtKB-KW"/>
</dbReference>
<dbReference type="Gene3D" id="3.90.79.10">
    <property type="entry name" value="Nucleoside Triphosphate Pyrophosphohydrolase"/>
    <property type="match status" value="1"/>
</dbReference>
<comment type="similarity">
    <text evidence="3">Belongs to the Nudix hydrolase family.</text>
</comment>
<dbReference type="InterPro" id="IPR020476">
    <property type="entry name" value="Nudix_hydrolase"/>
</dbReference>
<evidence type="ECO:0000313" key="6">
    <source>
        <dbReference type="Proteomes" id="UP000198660"/>
    </source>
</evidence>
<dbReference type="SUPFAM" id="SSF55811">
    <property type="entry name" value="Nudix"/>
    <property type="match status" value="1"/>
</dbReference>
<dbReference type="Pfam" id="PF00293">
    <property type="entry name" value="NUDIX"/>
    <property type="match status" value="1"/>
</dbReference>
<protein>
    <submittedName>
        <fullName evidence="5">8-oxo-dGTP diphosphatase</fullName>
    </submittedName>
</protein>
<dbReference type="OrthoDB" id="9800186at2"/>
<comment type="cofactor">
    <cofactor evidence="1">
        <name>Mg(2+)</name>
        <dbReference type="ChEBI" id="CHEBI:18420"/>
    </cofactor>
</comment>
<name>A0A1I6NWT2_9BACL</name>
<evidence type="ECO:0000259" key="4">
    <source>
        <dbReference type="PROSITE" id="PS51462"/>
    </source>
</evidence>
<dbReference type="InterPro" id="IPR000086">
    <property type="entry name" value="NUDIX_hydrolase_dom"/>
</dbReference>